<dbReference type="SUPFAM" id="SSF52540">
    <property type="entry name" value="P-loop containing nucleoside triphosphate hydrolases"/>
    <property type="match status" value="1"/>
</dbReference>
<dbReference type="PANTHER" id="PTHR43261:SF1">
    <property type="entry name" value="RIBOSOME-RELEASING FACTOR 2, MITOCHONDRIAL"/>
    <property type="match status" value="1"/>
</dbReference>
<evidence type="ECO:0000259" key="9">
    <source>
        <dbReference type="PROSITE" id="PS51722"/>
    </source>
</evidence>
<feature type="binding site" evidence="8">
    <location>
        <begin position="127"/>
        <end position="130"/>
    </location>
    <ligand>
        <name>GTP</name>
        <dbReference type="ChEBI" id="CHEBI:37565"/>
    </ligand>
</feature>
<dbReference type="InterPro" id="IPR004540">
    <property type="entry name" value="Transl_elong_EFG/EF2"/>
</dbReference>
<dbReference type="InterPro" id="IPR000795">
    <property type="entry name" value="T_Tr_GTP-bd_dom"/>
</dbReference>
<dbReference type="Gene3D" id="3.30.70.240">
    <property type="match status" value="1"/>
</dbReference>
<evidence type="ECO:0000256" key="6">
    <source>
        <dbReference type="ARBA" id="ARBA00023134"/>
    </source>
</evidence>
<evidence type="ECO:0000256" key="7">
    <source>
        <dbReference type="ARBA" id="ARBA00024731"/>
    </source>
</evidence>
<keyword evidence="4 8" id="KW-0251">Elongation factor</keyword>
<gene>
    <name evidence="8 10" type="primary">fusA</name>
    <name evidence="10" type="ORF">MKS91_04195</name>
</gene>
<comment type="subcellular location">
    <subcellularLocation>
        <location evidence="8">Cytoplasm</location>
    </subcellularLocation>
</comment>
<evidence type="ECO:0000313" key="11">
    <source>
        <dbReference type="Proteomes" id="UP001320768"/>
    </source>
</evidence>
<keyword evidence="3 8" id="KW-0547">Nucleotide-binding</keyword>
<dbReference type="InterPro" id="IPR027417">
    <property type="entry name" value="P-loop_NTPase"/>
</dbReference>
<dbReference type="InterPro" id="IPR014721">
    <property type="entry name" value="Ribsml_uS5_D2-typ_fold_subgr"/>
</dbReference>
<dbReference type="NCBIfam" id="TIGR00484">
    <property type="entry name" value="EF-G"/>
    <property type="match status" value="1"/>
</dbReference>
<dbReference type="NCBIfam" id="NF009381">
    <property type="entry name" value="PRK12740.1-5"/>
    <property type="match status" value="1"/>
</dbReference>
<dbReference type="InterPro" id="IPR009000">
    <property type="entry name" value="Transl_B-barrel_sf"/>
</dbReference>
<dbReference type="InterPro" id="IPR047872">
    <property type="entry name" value="EFG_IV"/>
</dbReference>
<dbReference type="Proteomes" id="UP001320768">
    <property type="component" value="Unassembled WGS sequence"/>
</dbReference>
<dbReference type="Pfam" id="PF03144">
    <property type="entry name" value="GTP_EFTU_D2"/>
    <property type="match status" value="1"/>
</dbReference>
<dbReference type="SUPFAM" id="SSF54980">
    <property type="entry name" value="EF-G C-terminal domain-like"/>
    <property type="match status" value="2"/>
</dbReference>
<dbReference type="InterPro" id="IPR041095">
    <property type="entry name" value="EFG_II"/>
</dbReference>
<dbReference type="InterPro" id="IPR005225">
    <property type="entry name" value="Small_GTP-bd"/>
</dbReference>
<dbReference type="InterPro" id="IPR000640">
    <property type="entry name" value="EFG_V-like"/>
</dbReference>
<dbReference type="Gene3D" id="3.30.70.870">
    <property type="entry name" value="Elongation Factor G (Translational Gtpase), domain 3"/>
    <property type="match status" value="1"/>
</dbReference>
<dbReference type="HAMAP" id="MF_00054_B">
    <property type="entry name" value="EF_G_EF_2_B"/>
    <property type="match status" value="1"/>
</dbReference>
<dbReference type="SMART" id="SM00838">
    <property type="entry name" value="EFG_C"/>
    <property type="match status" value="1"/>
</dbReference>
<dbReference type="Pfam" id="PF00679">
    <property type="entry name" value="EFG_C"/>
    <property type="match status" value="1"/>
</dbReference>
<reference evidence="10 11" key="1">
    <citation type="journal article" date="2022" name="Nat. Microbiol.">
        <title>The microbiome of a bacterivorous marine choanoflagellate contains a resource-demanding obligate bacterial associate.</title>
        <authorList>
            <person name="Needham D.M."/>
            <person name="Poirier C."/>
            <person name="Bachy C."/>
            <person name="George E.E."/>
            <person name="Wilken S."/>
            <person name="Yung C.C.M."/>
            <person name="Limardo A.J."/>
            <person name="Morando M."/>
            <person name="Sudek L."/>
            <person name="Malmstrom R.R."/>
            <person name="Keeling P.J."/>
            <person name="Santoro A.E."/>
            <person name="Worden A.Z."/>
        </authorList>
    </citation>
    <scope>NUCLEOTIDE SEQUENCE [LARGE SCALE GENOMIC DNA]</scope>
    <source>
        <strain evidence="10 11">Comchoano-2</strain>
    </source>
</reference>
<proteinExistence type="inferred from homology"/>
<dbReference type="PROSITE" id="PS51722">
    <property type="entry name" value="G_TR_2"/>
    <property type="match status" value="1"/>
</dbReference>
<dbReference type="SMART" id="SM00889">
    <property type="entry name" value="EFG_IV"/>
    <property type="match status" value="1"/>
</dbReference>
<dbReference type="CDD" id="cd01886">
    <property type="entry name" value="EF-G"/>
    <property type="match status" value="1"/>
</dbReference>
<dbReference type="Pfam" id="PF14492">
    <property type="entry name" value="EFG_III"/>
    <property type="match status" value="1"/>
</dbReference>
<dbReference type="CDD" id="cd16262">
    <property type="entry name" value="EFG_III"/>
    <property type="match status" value="1"/>
</dbReference>
<comment type="similarity">
    <text evidence="1 8">Belongs to the TRAFAC class translation factor GTPase superfamily. Classic translation factor GTPase family. EF-G/EF-2 subfamily.</text>
</comment>
<dbReference type="NCBIfam" id="TIGR00231">
    <property type="entry name" value="small_GTP"/>
    <property type="match status" value="1"/>
</dbReference>
<dbReference type="RefSeq" id="WP_425248425.1">
    <property type="nucleotide sequence ID" value="NZ_JAKUDN010000002.1"/>
</dbReference>
<evidence type="ECO:0000313" key="10">
    <source>
        <dbReference type="EMBL" id="MCP8352483.1"/>
    </source>
</evidence>
<dbReference type="GO" id="GO:0003746">
    <property type="term" value="F:translation elongation factor activity"/>
    <property type="evidence" value="ECO:0007669"/>
    <property type="project" value="UniProtKB-KW"/>
</dbReference>
<sequence>MTRNIGISAHVDAGKTTTTERILYYAGHTRKLGSVDSGTTVMDTMDAERKRGITIQSAAVTCYWSDHRINIIDTPGHVDFTVEVERSLRVLDGAVVVFCAVGGVEPQSETVWRQADRYGVPRVGFINKMDRSGADFFNVVGQVENRLKATPVIMNLPIGKEDYFEGVVDIVKMRAIIWNESDNGLTWEEKEIPDALKAIAEEKRAALVEAAAEGSDALMDAYFATNDLSDEQIKEGIRARTVANEIIPIFCGSAFKNKGVQPVLDAVIDYLPSPKDVPDVKGVDEAENEITRSADPSQPLSALAFKIVTDPFVGTLTYIRVYSGTLKAGSSVYNIAKGKKERVGRLLLMQSDQRIDITEAKAGEIIAAVGMKNVTTGHTLCDQDKPISLESMHIPEPVISVAIEPKTKADQEKLSIALGRLTVEDPSFQIKTDPDSGQTIIMGMGELHLEVIVDRLRTEFSVEAAVGKPHVAYREGIRKSVEQEAKYIKQSGGRGQYGHVWLRVEPMSEGDGYEFHNEIVGGVIPREYIPAIDKGVKEQAANGVLAGYPVQDVKVTVYDGSFHEVDSSEIAFKIAGSQCFREAVKNADPFLLEPIMQVEVVTPEESVGDVVGDLNRRRGIILGMEDGHAGKIVKAEVPLSELFGYVTQLRSMTKGRAVPNVDPKRYGEVPASIAEAVIKGESH</sequence>
<dbReference type="InterPro" id="IPR035647">
    <property type="entry name" value="EFG_III/V"/>
</dbReference>
<keyword evidence="6 8" id="KW-0342">GTP-binding</keyword>
<evidence type="ECO:0000256" key="1">
    <source>
        <dbReference type="ARBA" id="ARBA00005870"/>
    </source>
</evidence>
<dbReference type="CDD" id="cd04088">
    <property type="entry name" value="EFG_mtEFG_II"/>
    <property type="match status" value="1"/>
</dbReference>
<dbReference type="InterPro" id="IPR004161">
    <property type="entry name" value="EFTu-like_2"/>
</dbReference>
<dbReference type="InterPro" id="IPR005517">
    <property type="entry name" value="Transl_elong_EFG/EF2_IV"/>
</dbReference>
<keyword evidence="5 8" id="KW-0648">Protein biosynthesis</keyword>
<feature type="binding site" evidence="8">
    <location>
        <begin position="73"/>
        <end position="77"/>
    </location>
    <ligand>
        <name>GTP</name>
        <dbReference type="ChEBI" id="CHEBI:37565"/>
    </ligand>
</feature>
<feature type="domain" description="Tr-type G" evidence="9">
    <location>
        <begin position="1"/>
        <end position="275"/>
    </location>
</feature>
<evidence type="ECO:0000256" key="4">
    <source>
        <dbReference type="ARBA" id="ARBA00022768"/>
    </source>
</evidence>
<accession>A0ABT1L8H0</accession>
<protein>
    <recommendedName>
        <fullName evidence="2 8">Elongation factor G</fullName>
        <shortName evidence="8">EF-G</shortName>
    </recommendedName>
</protein>
<dbReference type="SUPFAM" id="SSF50447">
    <property type="entry name" value="Translation proteins"/>
    <property type="match status" value="1"/>
</dbReference>
<feature type="binding site" evidence="8">
    <location>
        <begin position="9"/>
        <end position="16"/>
    </location>
    <ligand>
        <name>GTP</name>
        <dbReference type="ChEBI" id="CHEBI:37565"/>
    </ligand>
</feature>
<dbReference type="InterPro" id="IPR031157">
    <property type="entry name" value="G_TR_CS"/>
</dbReference>
<dbReference type="CDD" id="cd01434">
    <property type="entry name" value="EFG_mtEFG1_IV"/>
    <property type="match status" value="1"/>
</dbReference>
<keyword evidence="11" id="KW-1185">Reference proteome</keyword>
<dbReference type="SUPFAM" id="SSF54211">
    <property type="entry name" value="Ribosomal protein S5 domain 2-like"/>
    <property type="match status" value="1"/>
</dbReference>
<evidence type="ECO:0000256" key="2">
    <source>
        <dbReference type="ARBA" id="ARBA00017872"/>
    </source>
</evidence>
<dbReference type="PANTHER" id="PTHR43261">
    <property type="entry name" value="TRANSLATION ELONGATION FACTOR G-RELATED"/>
    <property type="match status" value="1"/>
</dbReference>
<dbReference type="InterPro" id="IPR009022">
    <property type="entry name" value="EFG_III"/>
</dbReference>
<evidence type="ECO:0000256" key="8">
    <source>
        <dbReference type="HAMAP-Rule" id="MF_00054"/>
    </source>
</evidence>
<comment type="caution">
    <text evidence="10">The sequence shown here is derived from an EMBL/GenBank/DDBJ whole genome shotgun (WGS) entry which is preliminary data.</text>
</comment>
<dbReference type="PRINTS" id="PR00315">
    <property type="entry name" value="ELONGATNFCT"/>
</dbReference>
<evidence type="ECO:0000256" key="3">
    <source>
        <dbReference type="ARBA" id="ARBA00022741"/>
    </source>
</evidence>
<dbReference type="Gene3D" id="2.40.30.10">
    <property type="entry name" value="Translation factors"/>
    <property type="match status" value="1"/>
</dbReference>
<dbReference type="CDD" id="cd03713">
    <property type="entry name" value="EFG_mtEFG_C"/>
    <property type="match status" value="1"/>
</dbReference>
<dbReference type="Pfam" id="PF00009">
    <property type="entry name" value="GTP_EFTU"/>
    <property type="match status" value="1"/>
</dbReference>
<keyword evidence="8" id="KW-0963">Cytoplasm</keyword>
<organism evidence="10 11">
    <name type="scientific">Candidatus Synchoanobacter obligatus</name>
    <dbReference type="NCBI Taxonomy" id="2919597"/>
    <lineage>
        <taxon>Bacteria</taxon>
        <taxon>Pseudomonadati</taxon>
        <taxon>Pseudomonadota</taxon>
        <taxon>Gammaproteobacteria</taxon>
        <taxon>Candidatus Comchoanobacterales</taxon>
        <taxon>Candidatus Comchoanobacteraceae</taxon>
        <taxon>Candidatus Synchoanobacter</taxon>
    </lineage>
</organism>
<dbReference type="EMBL" id="JAKUDN010000002">
    <property type="protein sequence ID" value="MCP8352483.1"/>
    <property type="molecule type" value="Genomic_DNA"/>
</dbReference>
<name>A0ABT1L8H0_9GAMM</name>
<dbReference type="Gene3D" id="3.30.230.10">
    <property type="match status" value="1"/>
</dbReference>
<evidence type="ECO:0000256" key="5">
    <source>
        <dbReference type="ARBA" id="ARBA00022917"/>
    </source>
</evidence>
<dbReference type="InterPro" id="IPR020568">
    <property type="entry name" value="Ribosomal_Su5_D2-typ_SF"/>
</dbReference>
<dbReference type="PROSITE" id="PS00301">
    <property type="entry name" value="G_TR_1"/>
    <property type="match status" value="1"/>
</dbReference>
<dbReference type="Pfam" id="PF03764">
    <property type="entry name" value="EFG_IV"/>
    <property type="match status" value="1"/>
</dbReference>
<dbReference type="Gene3D" id="3.40.50.300">
    <property type="entry name" value="P-loop containing nucleotide triphosphate hydrolases"/>
    <property type="match status" value="1"/>
</dbReference>
<dbReference type="InterPro" id="IPR035649">
    <property type="entry name" value="EFG_V"/>
</dbReference>
<comment type="function">
    <text evidence="7 8">Catalyzes the GTP-dependent ribosomal translocation step during translation elongation. During this step, the ribosome changes from the pre-translocational (PRE) to the post-translocational (POST) state as the newly formed A-site-bound peptidyl-tRNA and P-site-bound deacylated tRNA move to the P and E sites, respectively. Catalyzes the coordinated movement of the two tRNA molecules, the mRNA and conformational changes in the ribosome.</text>
</comment>